<dbReference type="OrthoDB" id="21509at2"/>
<accession>A0A1U9NJH4</accession>
<protein>
    <recommendedName>
        <fullName evidence="3">Nucleotide-diphospho-sugar transferase domain-containing protein</fullName>
    </recommendedName>
</protein>
<dbReference type="KEGG" id="alus:STSP2_01109"/>
<organism evidence="1 2">
    <name type="scientific">Anaerohalosphaera lusitana</name>
    <dbReference type="NCBI Taxonomy" id="1936003"/>
    <lineage>
        <taxon>Bacteria</taxon>
        <taxon>Pseudomonadati</taxon>
        <taxon>Planctomycetota</taxon>
        <taxon>Phycisphaerae</taxon>
        <taxon>Sedimentisphaerales</taxon>
        <taxon>Anaerohalosphaeraceae</taxon>
        <taxon>Anaerohalosphaera</taxon>
    </lineage>
</organism>
<evidence type="ECO:0000313" key="1">
    <source>
        <dbReference type="EMBL" id="AQT67957.1"/>
    </source>
</evidence>
<gene>
    <name evidence="1" type="ORF">STSP2_01109</name>
</gene>
<dbReference type="SUPFAM" id="SSF53448">
    <property type="entry name" value="Nucleotide-diphospho-sugar transferases"/>
    <property type="match status" value="1"/>
</dbReference>
<dbReference type="Proteomes" id="UP000189674">
    <property type="component" value="Chromosome"/>
</dbReference>
<keyword evidence="2" id="KW-1185">Reference proteome</keyword>
<name>A0A1U9NJH4_9BACT</name>
<evidence type="ECO:0008006" key="3">
    <source>
        <dbReference type="Google" id="ProtNLM"/>
    </source>
</evidence>
<reference evidence="2" key="1">
    <citation type="submission" date="2017-02" db="EMBL/GenBank/DDBJ databases">
        <title>Comparative genomics and description of representatives of a novel lineage of planctomycetes thriving in anoxic sediments.</title>
        <authorList>
            <person name="Spring S."/>
            <person name="Bunk B."/>
            <person name="Sproer C."/>
        </authorList>
    </citation>
    <scope>NUCLEOTIDE SEQUENCE [LARGE SCALE GENOMIC DNA]</scope>
    <source>
        <strain evidence="2">ST-NAGAB-D1</strain>
    </source>
</reference>
<dbReference type="STRING" id="1936003.STSP2_01109"/>
<dbReference type="AlphaFoldDB" id="A0A1U9NJH4"/>
<dbReference type="EMBL" id="CP019791">
    <property type="protein sequence ID" value="AQT67957.1"/>
    <property type="molecule type" value="Genomic_DNA"/>
</dbReference>
<dbReference type="InterPro" id="IPR029044">
    <property type="entry name" value="Nucleotide-diphossugar_trans"/>
</dbReference>
<proteinExistence type="predicted"/>
<evidence type="ECO:0000313" key="2">
    <source>
        <dbReference type="Proteomes" id="UP000189674"/>
    </source>
</evidence>
<sequence>MMIVSFYTADTPYEQEVGKLRKSLEAFDLPHKIYEIPSKGSWQKNTHRKPHVILRALDELDEDILYVDADATLHGKPQIDLAGFDWAAHIMDKAYWGQDTSKRTHSLMSGTLCFANNRRSRMILELWIQLNRQYPWRWDQRNLELIWRKNQERFLNLPVEYCAIDKTMTVENAIIRHHQASRRLKGRIC</sequence>
<dbReference type="RefSeq" id="WP_146660563.1">
    <property type="nucleotide sequence ID" value="NZ_CP019791.1"/>
</dbReference>